<dbReference type="InterPro" id="IPR011992">
    <property type="entry name" value="EF-hand-dom_pair"/>
</dbReference>
<feature type="domain" description="EF-hand" evidence="3">
    <location>
        <begin position="73"/>
        <end position="108"/>
    </location>
</feature>
<dbReference type="PANTHER" id="PTHR23048:SF0">
    <property type="entry name" value="CALMODULIN LIKE 3"/>
    <property type="match status" value="1"/>
</dbReference>
<dbReference type="FunFam" id="1.10.238.10:FF:000001">
    <property type="entry name" value="Calmodulin 1"/>
    <property type="match status" value="1"/>
</dbReference>
<evidence type="ECO:0000256" key="2">
    <source>
        <dbReference type="ARBA" id="ARBA00023179"/>
    </source>
</evidence>
<evidence type="ECO:0000259" key="3">
    <source>
        <dbReference type="PROSITE" id="PS50222"/>
    </source>
</evidence>
<reference evidence="4 5" key="1">
    <citation type="submission" date="2024-01" db="EMBL/GenBank/DDBJ databases">
        <title>The genome of the rayed Mediterranean limpet Patella caerulea (Linnaeus, 1758).</title>
        <authorList>
            <person name="Anh-Thu Weber A."/>
            <person name="Halstead-Nussloch G."/>
        </authorList>
    </citation>
    <scope>NUCLEOTIDE SEQUENCE [LARGE SCALE GENOMIC DNA]</scope>
    <source>
        <strain evidence="4">AATW-2023a</strain>
        <tissue evidence="4">Whole specimen</tissue>
    </source>
</reference>
<comment type="caution">
    <text evidence="4">The sequence shown here is derived from an EMBL/GenBank/DDBJ whole genome shotgun (WGS) entry which is preliminary data.</text>
</comment>
<evidence type="ECO:0000313" key="5">
    <source>
        <dbReference type="Proteomes" id="UP001347796"/>
    </source>
</evidence>
<dbReference type="SUPFAM" id="SSF47473">
    <property type="entry name" value="EF-hand"/>
    <property type="match status" value="1"/>
</dbReference>
<dbReference type="Proteomes" id="UP001347796">
    <property type="component" value="Unassembled WGS sequence"/>
</dbReference>
<organism evidence="4 5">
    <name type="scientific">Patella caerulea</name>
    <name type="common">Rayed Mediterranean limpet</name>
    <dbReference type="NCBI Taxonomy" id="87958"/>
    <lineage>
        <taxon>Eukaryota</taxon>
        <taxon>Metazoa</taxon>
        <taxon>Spiralia</taxon>
        <taxon>Lophotrochozoa</taxon>
        <taxon>Mollusca</taxon>
        <taxon>Gastropoda</taxon>
        <taxon>Patellogastropoda</taxon>
        <taxon>Patelloidea</taxon>
        <taxon>Patellidae</taxon>
        <taxon>Patella</taxon>
    </lineage>
</organism>
<dbReference type="GO" id="GO:0016460">
    <property type="term" value="C:myosin II complex"/>
    <property type="evidence" value="ECO:0007669"/>
    <property type="project" value="TreeGrafter"/>
</dbReference>
<name>A0AAN8JVG2_PATCE</name>
<dbReference type="AlphaFoldDB" id="A0AAN8JVG2"/>
<dbReference type="CDD" id="cd00051">
    <property type="entry name" value="EFh"/>
    <property type="match status" value="1"/>
</dbReference>
<dbReference type="PANTHER" id="PTHR23048">
    <property type="entry name" value="MYOSIN LIGHT CHAIN 1, 3"/>
    <property type="match status" value="1"/>
</dbReference>
<evidence type="ECO:0000256" key="1">
    <source>
        <dbReference type="ARBA" id="ARBA00022737"/>
    </source>
</evidence>
<dbReference type="Pfam" id="PF13405">
    <property type="entry name" value="EF-hand_6"/>
    <property type="match status" value="1"/>
</dbReference>
<dbReference type="SMART" id="SM00054">
    <property type="entry name" value="EFh"/>
    <property type="match status" value="2"/>
</dbReference>
<dbReference type="EMBL" id="JAZGQO010000007">
    <property type="protein sequence ID" value="KAK6183520.1"/>
    <property type="molecule type" value="Genomic_DNA"/>
</dbReference>
<feature type="domain" description="EF-hand" evidence="3">
    <location>
        <begin position="2"/>
        <end position="37"/>
    </location>
</feature>
<accession>A0AAN8JVG2</accession>
<evidence type="ECO:0000313" key="4">
    <source>
        <dbReference type="EMBL" id="KAK6183520.1"/>
    </source>
</evidence>
<dbReference type="Pfam" id="PF13499">
    <property type="entry name" value="EF-hand_7"/>
    <property type="match status" value="1"/>
</dbReference>
<dbReference type="InterPro" id="IPR050230">
    <property type="entry name" value="CALM/Myosin/TropC-like"/>
</dbReference>
<dbReference type="Gene3D" id="1.10.238.10">
    <property type="entry name" value="EF-hand"/>
    <property type="match status" value="2"/>
</dbReference>
<keyword evidence="5" id="KW-1185">Reference proteome</keyword>
<keyword evidence="1" id="KW-0677">Repeat</keyword>
<proteinExistence type="predicted"/>
<sequence>MSSGDKIAEAFRLFDQRGTGYIPLQEIGTAVRALGHIITDAELNVMLQRLGVGNKGVDLNKYRKLVEPLQGTNYAKQLREAFAAIDRESSGYVSALELRRMLTNLGDKLTDEEFEILLQELEVDGNGRIRCDDFIHVVCSASR</sequence>
<keyword evidence="2" id="KW-0514">Muscle protein</keyword>
<dbReference type="InterPro" id="IPR002048">
    <property type="entry name" value="EF_hand_dom"/>
</dbReference>
<dbReference type="PROSITE" id="PS50222">
    <property type="entry name" value="EF_HAND_2"/>
    <property type="match status" value="2"/>
</dbReference>
<protein>
    <recommendedName>
        <fullName evidence="3">EF-hand domain-containing protein</fullName>
    </recommendedName>
</protein>
<gene>
    <name evidence="4" type="ORF">SNE40_010990</name>
</gene>
<dbReference type="GO" id="GO:0005509">
    <property type="term" value="F:calcium ion binding"/>
    <property type="evidence" value="ECO:0007669"/>
    <property type="project" value="InterPro"/>
</dbReference>